<protein>
    <recommendedName>
        <fullName evidence="1">Halobacterial output domain-containing protein</fullName>
    </recommendedName>
</protein>
<sequence length="85" mass="9236">MDRSSRNGDSSSTDLVVAIIETLEACGLDRDDYQLYDTVDAEVLEQLLDSATRDLEIRFTVEGIRIAVTSDGVDVLADEPASALD</sequence>
<organism evidence="2 3">
    <name type="scientific">Natronorubrum aibiense</name>
    <dbReference type="NCBI Taxonomy" id="348826"/>
    <lineage>
        <taxon>Archaea</taxon>
        <taxon>Methanobacteriati</taxon>
        <taxon>Methanobacteriota</taxon>
        <taxon>Stenosarchaea group</taxon>
        <taxon>Halobacteria</taxon>
        <taxon>Halobacteriales</taxon>
        <taxon>Natrialbaceae</taxon>
        <taxon>Natronorubrum</taxon>
    </lineage>
</organism>
<keyword evidence="3" id="KW-1185">Reference proteome</keyword>
<dbReference type="InterPro" id="IPR040624">
    <property type="entry name" value="HalOD1"/>
</dbReference>
<feature type="domain" description="Halobacterial output" evidence="1">
    <location>
        <begin position="25"/>
        <end position="72"/>
    </location>
</feature>
<evidence type="ECO:0000259" key="1">
    <source>
        <dbReference type="Pfam" id="PF18545"/>
    </source>
</evidence>
<keyword evidence="2" id="KW-0614">Plasmid</keyword>
<dbReference type="Pfam" id="PF18545">
    <property type="entry name" value="HalOD1"/>
    <property type="match status" value="1"/>
</dbReference>
<dbReference type="OrthoDB" id="320886at2157"/>
<name>A0A5P9P8B1_9EURY</name>
<dbReference type="Proteomes" id="UP000326170">
    <property type="component" value="Plasmid unnamed1"/>
</dbReference>
<proteinExistence type="predicted"/>
<dbReference type="RefSeq" id="WP_161991520.1">
    <property type="nucleotide sequence ID" value="NZ_CP045489.1"/>
</dbReference>
<accession>A0A5P9P8B1</accession>
<reference evidence="2 3" key="1">
    <citation type="journal article" date="2007" name="Int. J. Syst. Evol. Microbiol.">
        <title>Natronorubrum sulfidifaciens sp. nov., an extremely haloalkaliphilic archaeon isolated from Aiding salt lake in Xin-Jiang, China.</title>
        <authorList>
            <person name="Cui H.L."/>
            <person name="Tohty D."/>
            <person name="Liu H.C."/>
            <person name="Liu S.J."/>
            <person name="Oren A."/>
            <person name="Zhou P.J."/>
        </authorList>
    </citation>
    <scope>NUCLEOTIDE SEQUENCE [LARGE SCALE GENOMIC DNA]</scope>
    <source>
        <strain evidence="2 3">7-3</strain>
        <plasmid evidence="2">unnamed1</plasmid>
    </source>
</reference>
<dbReference type="KEGG" id="nas:GCU68_17520"/>
<dbReference type="AlphaFoldDB" id="A0A5P9P8B1"/>
<evidence type="ECO:0000313" key="3">
    <source>
        <dbReference type="Proteomes" id="UP000326170"/>
    </source>
</evidence>
<dbReference type="EMBL" id="CP045489">
    <property type="protein sequence ID" value="QFU84362.1"/>
    <property type="molecule type" value="Genomic_DNA"/>
</dbReference>
<evidence type="ECO:0000313" key="2">
    <source>
        <dbReference type="EMBL" id="QFU84362.1"/>
    </source>
</evidence>
<dbReference type="GeneID" id="43759956"/>
<geneLocation type="plasmid" evidence="2 3">
    <name>unnamed1</name>
</geneLocation>
<gene>
    <name evidence="2" type="ORF">GCU68_17520</name>
</gene>